<sequence length="295" mass="31224">MALDFDSDSQFDELKTWPAGELTTVKALRWLLRQPAVTPATINQCSQQLLAIPAVPLAAAEALVRAGLRVQITGQQLVASAYEGFQRFEVVLGLSPARIADALAVALNVAAWRTSSYYRNSNHICRCRICHRWGSMGVMGERSAVCNVLDMFYLPACTVTAQLPASAVEALLRLALQLCGSGSVADTESWWFDALYRLSMLPAAAQLPTAALELTAEHVARLLPLLRVSTAAVAADAYQVLRMPGGLSVLLWLASQPAAAEAAASVGLTAADVQDSDAAALLFGGQQQAGSADGV</sequence>
<proteinExistence type="predicted"/>
<name>A0A383W0J9_TETOB</name>
<evidence type="ECO:0000313" key="2">
    <source>
        <dbReference type="Proteomes" id="UP000256970"/>
    </source>
</evidence>
<dbReference type="EMBL" id="FNXT01001036">
    <property type="protein sequence ID" value="SZX71197.1"/>
    <property type="molecule type" value="Genomic_DNA"/>
</dbReference>
<organism evidence="1 2">
    <name type="scientific">Tetradesmus obliquus</name>
    <name type="common">Green alga</name>
    <name type="synonym">Acutodesmus obliquus</name>
    <dbReference type="NCBI Taxonomy" id="3088"/>
    <lineage>
        <taxon>Eukaryota</taxon>
        <taxon>Viridiplantae</taxon>
        <taxon>Chlorophyta</taxon>
        <taxon>core chlorophytes</taxon>
        <taxon>Chlorophyceae</taxon>
        <taxon>CS clade</taxon>
        <taxon>Sphaeropleales</taxon>
        <taxon>Scenedesmaceae</taxon>
        <taxon>Tetradesmus</taxon>
    </lineage>
</organism>
<reference evidence="1 2" key="1">
    <citation type="submission" date="2016-10" db="EMBL/GenBank/DDBJ databases">
        <authorList>
            <person name="Cai Z."/>
        </authorList>
    </citation>
    <scope>NUCLEOTIDE SEQUENCE [LARGE SCALE GENOMIC DNA]</scope>
</reference>
<protein>
    <submittedName>
        <fullName evidence="1">Uncharacterized protein</fullName>
    </submittedName>
</protein>
<evidence type="ECO:0000313" key="1">
    <source>
        <dbReference type="EMBL" id="SZX71197.1"/>
    </source>
</evidence>
<accession>A0A383W0J9</accession>
<keyword evidence="2" id="KW-1185">Reference proteome</keyword>
<dbReference type="Proteomes" id="UP000256970">
    <property type="component" value="Unassembled WGS sequence"/>
</dbReference>
<gene>
    <name evidence="1" type="ORF">BQ4739_LOCUS11334</name>
</gene>
<dbReference type="AlphaFoldDB" id="A0A383W0J9"/>